<evidence type="ECO:0000259" key="19">
    <source>
        <dbReference type="Pfam" id="PF04563"/>
    </source>
</evidence>
<dbReference type="Proteomes" id="UP000355283">
    <property type="component" value="Unassembled WGS sequence"/>
</dbReference>
<gene>
    <name evidence="23" type="ORF">NSK_000404</name>
</gene>
<comment type="function">
    <text evidence="14">DNA-dependent RNA polymerase catalyzes the transcription of DNA into RNA using the four ribonucleoside triphosphates as substrates.</text>
</comment>
<keyword evidence="9" id="KW-0460">Magnesium</keyword>
<dbReference type="Pfam" id="PF04560">
    <property type="entry name" value="RNA_pol_Rpb2_7"/>
    <property type="match status" value="1"/>
</dbReference>
<feature type="domain" description="DNA-directed RNA polymerase subunit 2 hybrid-binding" evidence="16">
    <location>
        <begin position="729"/>
        <end position="1103"/>
    </location>
</feature>
<dbReference type="InterPro" id="IPR007647">
    <property type="entry name" value="RNA_pol_Rpb2_5"/>
</dbReference>
<dbReference type="InterPro" id="IPR015712">
    <property type="entry name" value="DNA-dir_RNA_pol_su2"/>
</dbReference>
<evidence type="ECO:0000256" key="15">
    <source>
        <dbReference type="SAM" id="MobiDB-lite"/>
    </source>
</evidence>
<dbReference type="InterPro" id="IPR037034">
    <property type="entry name" value="RNA_pol_Rpb2_2_sf"/>
</dbReference>
<dbReference type="PROSITE" id="PS01166">
    <property type="entry name" value="RNA_POL_BETA"/>
    <property type="match status" value="1"/>
</dbReference>
<dbReference type="InterPro" id="IPR007120">
    <property type="entry name" value="DNA-dir_RNAP_su2_dom"/>
</dbReference>
<keyword evidence="4 14" id="KW-0808">Transferase</keyword>
<evidence type="ECO:0000256" key="12">
    <source>
        <dbReference type="ARBA" id="ARBA00048552"/>
    </source>
</evidence>
<feature type="region of interest" description="Disordered" evidence="15">
    <location>
        <begin position="1"/>
        <end position="37"/>
    </location>
</feature>
<evidence type="ECO:0000256" key="8">
    <source>
        <dbReference type="ARBA" id="ARBA00022833"/>
    </source>
</evidence>
<keyword evidence="3 14" id="KW-0240">DNA-directed RNA polymerase</keyword>
<dbReference type="InterPro" id="IPR007645">
    <property type="entry name" value="RNA_pol_Rpb2_3"/>
</dbReference>
<evidence type="ECO:0000256" key="2">
    <source>
        <dbReference type="ARBA" id="ARBA00006835"/>
    </source>
</evidence>
<evidence type="ECO:0000256" key="14">
    <source>
        <dbReference type="RuleBase" id="RU363031"/>
    </source>
</evidence>
<feature type="domain" description="RNA polymerase Rpb2" evidence="20">
    <location>
        <begin position="491"/>
        <end position="555"/>
    </location>
</feature>
<dbReference type="EMBL" id="SDOX01000002">
    <property type="protein sequence ID" value="TFJ88050.1"/>
    <property type="molecule type" value="Genomic_DNA"/>
</dbReference>
<dbReference type="Gene3D" id="3.90.1070.20">
    <property type="match status" value="1"/>
</dbReference>
<dbReference type="InterPro" id="IPR007121">
    <property type="entry name" value="RNA_pol_bsu_CS"/>
</dbReference>
<dbReference type="Pfam" id="PF04566">
    <property type="entry name" value="RNA_pol_Rpb2_4"/>
    <property type="match status" value="1"/>
</dbReference>
<evidence type="ECO:0000256" key="4">
    <source>
        <dbReference type="ARBA" id="ARBA00022679"/>
    </source>
</evidence>
<protein>
    <recommendedName>
        <fullName evidence="14">DNA-directed RNA polymerase subunit beta</fullName>
        <ecNumber evidence="14">2.7.7.6</ecNumber>
    </recommendedName>
</protein>
<evidence type="ECO:0000256" key="10">
    <source>
        <dbReference type="ARBA" id="ARBA00023163"/>
    </source>
</evidence>
<dbReference type="Gene3D" id="3.90.1110.10">
    <property type="entry name" value="RNA polymerase Rpb2, domain 2"/>
    <property type="match status" value="1"/>
</dbReference>
<evidence type="ECO:0000256" key="11">
    <source>
        <dbReference type="ARBA" id="ARBA00023242"/>
    </source>
</evidence>
<dbReference type="GO" id="GO:0003899">
    <property type="term" value="F:DNA-directed RNA polymerase activity"/>
    <property type="evidence" value="ECO:0007669"/>
    <property type="project" value="UniProtKB-EC"/>
</dbReference>
<dbReference type="Pfam" id="PF04567">
    <property type="entry name" value="RNA_pol_Rpb2_5"/>
    <property type="match status" value="1"/>
</dbReference>
<dbReference type="GO" id="GO:0032549">
    <property type="term" value="F:ribonucleoside binding"/>
    <property type="evidence" value="ECO:0007669"/>
    <property type="project" value="InterPro"/>
</dbReference>
<evidence type="ECO:0000256" key="6">
    <source>
        <dbReference type="ARBA" id="ARBA00022723"/>
    </source>
</evidence>
<evidence type="ECO:0000259" key="21">
    <source>
        <dbReference type="Pfam" id="PF04566"/>
    </source>
</evidence>
<evidence type="ECO:0000256" key="7">
    <source>
        <dbReference type="ARBA" id="ARBA00022771"/>
    </source>
</evidence>
<dbReference type="FunFam" id="3.90.1800.10:FF:000002">
    <property type="entry name" value="DNA-directed RNA polymerase subunit beta"/>
    <property type="match status" value="1"/>
</dbReference>
<keyword evidence="11" id="KW-0539">Nucleus</keyword>
<dbReference type="Gene3D" id="2.40.50.150">
    <property type="match status" value="1"/>
</dbReference>
<reference evidence="23 24" key="1">
    <citation type="submission" date="2019-01" db="EMBL/GenBank/DDBJ databases">
        <title>Nuclear Genome Assembly of the Microalgal Biofuel strain Nannochloropsis salina CCMP1776.</title>
        <authorList>
            <person name="Hovde B."/>
        </authorList>
    </citation>
    <scope>NUCLEOTIDE SEQUENCE [LARGE SCALE GENOMIC DNA]</scope>
    <source>
        <strain evidence="23 24">CCMP1776</strain>
    </source>
</reference>
<dbReference type="SUPFAM" id="SSF64484">
    <property type="entry name" value="beta and beta-prime subunits of DNA dependent RNA-polymerase"/>
    <property type="match status" value="1"/>
</dbReference>
<dbReference type="Pfam" id="PF00562">
    <property type="entry name" value="RNA_pol_Rpb2_6"/>
    <property type="match status" value="1"/>
</dbReference>
<proteinExistence type="inferred from homology"/>
<dbReference type="FunFam" id="2.40.270.10:FF:000011">
    <property type="entry name" value="DNA-directed RNA polymerase subunit beta"/>
    <property type="match status" value="1"/>
</dbReference>
<dbReference type="GO" id="GO:0003677">
    <property type="term" value="F:DNA binding"/>
    <property type="evidence" value="ECO:0007669"/>
    <property type="project" value="InterPro"/>
</dbReference>
<accession>A0A4D9D9D8</accession>
<keyword evidence="7" id="KW-0863">Zinc-finger</keyword>
<evidence type="ECO:0000256" key="9">
    <source>
        <dbReference type="ARBA" id="ARBA00022842"/>
    </source>
</evidence>
<name>A0A4D9D9D8_9STRA</name>
<evidence type="ECO:0000259" key="16">
    <source>
        <dbReference type="Pfam" id="PF00562"/>
    </source>
</evidence>
<comment type="catalytic activity">
    <reaction evidence="12 14">
        <text>RNA(n) + a ribonucleoside 5'-triphosphate = RNA(n+1) + diphosphate</text>
        <dbReference type="Rhea" id="RHEA:21248"/>
        <dbReference type="Rhea" id="RHEA-COMP:14527"/>
        <dbReference type="Rhea" id="RHEA-COMP:17342"/>
        <dbReference type="ChEBI" id="CHEBI:33019"/>
        <dbReference type="ChEBI" id="CHEBI:61557"/>
        <dbReference type="ChEBI" id="CHEBI:140395"/>
        <dbReference type="EC" id="2.7.7.6"/>
    </reaction>
</comment>
<keyword evidence="24" id="KW-1185">Reference proteome</keyword>
<keyword evidence="5 14" id="KW-0548">Nucleotidyltransferase</keyword>
<sequence length="1202" mass="135119">MDDFDDDFDDLDETTSATSGAGGDTTGDEGEGSLGMGGEVEEISQDDAWVVISAFFDEKGLVRQQLDSYDSFLEVGLQECVDDAGDIVVTSEPQYGPGAEEQDLLKRYKISFGQVYMSSPNFPEADRETHLLWPADARIRNLTYGCNLYTDVTVRVVQLDERGNETEEQREWEYEQEHLGRMPLMILSRYCVLAKASGRELMEQNECIYDQGGYFIINGSEKVIIAQERMSNNDVYCFRRKQPHKYSWVCETRSNQVKGSRSTSTMYLQIYAPGRQKANCINANIAHIREEIPVVIVFRALGFVTDKDILSHIVYDLRDEEMLDRFRASLEEAEVIKERNLALDFIGKRGSIENAGRAKRIQYAKLILQKEMLPHVGTEENVETRKAFFLGYTVHKMLMCSLGRAEEDDRDHYGKKRLDLAGVLIRGLFHQLFLRLCKDVRRYIRSCLNEAKNFNITQAIKSRIITDGLKYSLATGNWGDRLTATRAGVSQVLNRLTYAASLSHLRRLNTPLGREGKQAKPRQLHNSHWGMVCPAETPEGHAVGLVKNLALMAYISKESPSVPILEVLTEYGTEGLDETLPSEIALPTVTRIFCNGNWVGIHRKPMVLMKNLLDTRRNNDIPPDVSIINAISEQELRIYTDAGRVLRPLFVVESGGKRLKIKKRHIRQLAPMKDYTFTNLLQDGLVEYIDTEEEETCMVAMDPGDLTLEGSPRTYTHCEIHPSMILGVVASVIPFPDHNQSPRNTYQSAMGKQAMGVYTSAYQNRMDTMAHVLHYPQRPLVTTKAMEYLKFRELPSGTNAVVAIMIYSGYNQEDSLIMNQSAIDRGFFRSSFYRCYQDEEKGRGAGGSLLSSETFEIPTRDTTEGMRFGSYESLDEDGLCPPGVRVNGGDILIGKTSPIMSSGADGTVNRLSKKDGSTSMRTQESGIVDRVVLTTNEKGFKFVKVRIRNVRIPQIGDKFSSRHGQKGTIGMTYRQEDMPFTQQGITPDIIVNPHAIPSRMTIGQLVECLTGKVSSLAGSEGDGTAFNTSLTVDNVARVLHSLGYQRHGNETLHSGMTGRQLTAKIFIGPTFYQRLKHLVDDKIHSRARGPVAMLTRQPLEGRGRDGGLRMGEMERDCLISHGAAAFIRDRLFLNSDPYRVHVCDVCGLIAKANLRTGDFMCLSCKEKNRISQIFMPYACKLLFQELMSMCIAPRMFTSTKGR</sequence>
<keyword evidence="6" id="KW-0479">Metal-binding</keyword>
<keyword evidence="10 14" id="KW-0804">Transcription</keyword>
<dbReference type="InterPro" id="IPR037033">
    <property type="entry name" value="DNA-dir_RNAP_su2_hyb_sf"/>
</dbReference>
<dbReference type="GO" id="GO:0000428">
    <property type="term" value="C:DNA-directed RNA polymerase complex"/>
    <property type="evidence" value="ECO:0007669"/>
    <property type="project" value="UniProtKB-KW"/>
</dbReference>
<evidence type="ECO:0000256" key="3">
    <source>
        <dbReference type="ARBA" id="ARBA00022478"/>
    </source>
</evidence>
<dbReference type="NCBIfam" id="NF007175">
    <property type="entry name" value="PRK09606.1"/>
    <property type="match status" value="1"/>
</dbReference>
<dbReference type="Gene3D" id="2.40.270.10">
    <property type="entry name" value="DNA-directed RNA polymerase, subunit 2, domain 6"/>
    <property type="match status" value="1"/>
</dbReference>
<comment type="caution">
    <text evidence="23">The sequence shown here is derived from an EMBL/GenBank/DDBJ whole genome shotgun (WGS) entry which is preliminary data.</text>
</comment>
<dbReference type="GO" id="GO:0006351">
    <property type="term" value="P:DNA-templated transcription"/>
    <property type="evidence" value="ECO:0007669"/>
    <property type="project" value="InterPro"/>
</dbReference>
<dbReference type="Gene3D" id="3.90.1100.10">
    <property type="match status" value="1"/>
</dbReference>
<evidence type="ECO:0000259" key="17">
    <source>
        <dbReference type="Pfam" id="PF04560"/>
    </source>
</evidence>
<dbReference type="OrthoDB" id="10248617at2759"/>
<dbReference type="CDD" id="cd00653">
    <property type="entry name" value="RNA_pol_B_RPB2"/>
    <property type="match status" value="1"/>
</dbReference>
<feature type="domain" description="RNA polymerase Rpb2" evidence="22">
    <location>
        <begin position="677"/>
        <end position="722"/>
    </location>
</feature>
<dbReference type="InterPro" id="IPR007644">
    <property type="entry name" value="RNA_pol_bsu_protrusion"/>
</dbReference>
<evidence type="ECO:0000259" key="18">
    <source>
        <dbReference type="Pfam" id="PF04561"/>
    </source>
</evidence>
<dbReference type="FunFam" id="2.40.270.10:FF:000006">
    <property type="entry name" value="DNA-directed RNA polymerase subunit beta"/>
    <property type="match status" value="1"/>
</dbReference>
<dbReference type="FunFam" id="2.40.50.150:FF:000002">
    <property type="entry name" value="DNA-directed RNA polymerase subunit beta"/>
    <property type="match status" value="1"/>
</dbReference>
<evidence type="ECO:0000259" key="22">
    <source>
        <dbReference type="Pfam" id="PF04567"/>
    </source>
</evidence>
<evidence type="ECO:0000313" key="24">
    <source>
        <dbReference type="Proteomes" id="UP000355283"/>
    </source>
</evidence>
<dbReference type="GO" id="GO:0005634">
    <property type="term" value="C:nucleus"/>
    <property type="evidence" value="ECO:0007669"/>
    <property type="project" value="UniProtKB-SubCell"/>
</dbReference>
<evidence type="ECO:0000256" key="1">
    <source>
        <dbReference type="ARBA" id="ARBA00004123"/>
    </source>
</evidence>
<feature type="domain" description="RNA polymerase beta subunit protrusion" evidence="19">
    <location>
        <begin position="60"/>
        <end position="466"/>
    </location>
</feature>
<feature type="domain" description="RNA polymerase Rpb2" evidence="17">
    <location>
        <begin position="1106"/>
        <end position="1197"/>
    </location>
</feature>
<dbReference type="GO" id="GO:0008270">
    <property type="term" value="F:zinc ion binding"/>
    <property type="evidence" value="ECO:0007669"/>
    <property type="project" value="UniProtKB-KW"/>
</dbReference>
<dbReference type="Pfam" id="PF04561">
    <property type="entry name" value="RNA_pol_Rpb2_2"/>
    <property type="match status" value="1"/>
</dbReference>
<dbReference type="Gene3D" id="3.90.1800.10">
    <property type="entry name" value="RNA polymerase alpha subunit dimerisation domain"/>
    <property type="match status" value="1"/>
</dbReference>
<evidence type="ECO:0000313" key="23">
    <source>
        <dbReference type="EMBL" id="TFJ88050.1"/>
    </source>
</evidence>
<feature type="region of interest" description="Disordered" evidence="15">
    <location>
        <begin position="903"/>
        <end position="922"/>
    </location>
</feature>
<feature type="domain" description="RNA polymerase Rpb2" evidence="18">
    <location>
        <begin position="232"/>
        <end position="419"/>
    </location>
</feature>
<comment type="subcellular location">
    <subcellularLocation>
        <location evidence="1">Nucleus</location>
    </subcellularLocation>
</comment>
<keyword evidence="8" id="KW-0862">Zinc</keyword>
<evidence type="ECO:0000259" key="20">
    <source>
        <dbReference type="Pfam" id="PF04565"/>
    </source>
</evidence>
<organism evidence="23 24">
    <name type="scientific">Nannochloropsis salina CCMP1776</name>
    <dbReference type="NCBI Taxonomy" id="1027361"/>
    <lineage>
        <taxon>Eukaryota</taxon>
        <taxon>Sar</taxon>
        <taxon>Stramenopiles</taxon>
        <taxon>Ochrophyta</taxon>
        <taxon>Eustigmatophyceae</taxon>
        <taxon>Eustigmatales</taxon>
        <taxon>Monodopsidaceae</taxon>
        <taxon>Microchloropsis</taxon>
        <taxon>Microchloropsis salina</taxon>
    </lineage>
</organism>
<dbReference type="InterPro" id="IPR007646">
    <property type="entry name" value="RNA_pol_Rpb2_4"/>
</dbReference>
<dbReference type="Pfam" id="PF04563">
    <property type="entry name" value="RNA_pol_Rpb2_1"/>
    <property type="match status" value="1"/>
</dbReference>
<dbReference type="AlphaFoldDB" id="A0A4D9D9D8"/>
<comment type="similarity">
    <text evidence="2 13">Belongs to the RNA polymerase beta chain family.</text>
</comment>
<dbReference type="EC" id="2.7.7.6" evidence="14"/>
<dbReference type="InterPro" id="IPR007641">
    <property type="entry name" value="RNA_pol_Rpb2_7"/>
</dbReference>
<feature type="domain" description="RNA polymerase Rpb2" evidence="21">
    <location>
        <begin position="592"/>
        <end position="653"/>
    </location>
</feature>
<feature type="compositionally biased region" description="Acidic residues" evidence="15">
    <location>
        <begin position="1"/>
        <end position="13"/>
    </location>
</feature>
<evidence type="ECO:0000256" key="5">
    <source>
        <dbReference type="ARBA" id="ARBA00022695"/>
    </source>
</evidence>
<dbReference type="InterPro" id="IPR014724">
    <property type="entry name" value="RNA_pol_RPB2_OB-fold"/>
</dbReference>
<dbReference type="PANTHER" id="PTHR20856">
    <property type="entry name" value="DNA-DIRECTED RNA POLYMERASE I SUBUNIT 2"/>
    <property type="match status" value="1"/>
</dbReference>
<evidence type="ECO:0000256" key="13">
    <source>
        <dbReference type="RuleBase" id="RU000434"/>
    </source>
</evidence>
<dbReference type="InterPro" id="IPR007642">
    <property type="entry name" value="RNA_pol_Rpb2_2"/>
</dbReference>
<dbReference type="Pfam" id="PF04565">
    <property type="entry name" value="RNA_pol_Rpb2_3"/>
    <property type="match status" value="1"/>
</dbReference>